<feature type="compositionally biased region" description="Pro residues" evidence="6">
    <location>
        <begin position="49"/>
        <end position="58"/>
    </location>
</feature>
<evidence type="ECO:0000256" key="4">
    <source>
        <dbReference type="ARBA" id="ARBA00038016"/>
    </source>
</evidence>
<dbReference type="Gene3D" id="1.20.58.1180">
    <property type="match status" value="1"/>
</dbReference>
<dbReference type="Pfam" id="PF01161">
    <property type="entry name" value="PBP"/>
    <property type="match status" value="1"/>
</dbReference>
<evidence type="ECO:0000256" key="1">
    <source>
        <dbReference type="ARBA" id="ARBA00004173"/>
    </source>
</evidence>
<dbReference type="PANTHER" id="PTHR11362:SF82">
    <property type="entry name" value="PHOSPHATIDYLETHANOLAMINE-BINDING PROTEIN 4"/>
    <property type="match status" value="1"/>
</dbReference>
<dbReference type="InterPro" id="IPR008914">
    <property type="entry name" value="PEBP"/>
</dbReference>
<dbReference type="InParanoid" id="A0A1J7JPA0"/>
<dbReference type="OrthoDB" id="2153661at2759"/>
<comment type="function">
    <text evidence="3">Component of the mitochondrial ribosome (mitoribosome), a dedicated translation machinery responsible for the synthesis of mitochondrial genome-encoded proteins, including at least some of the essential transmembrane subunits of the mitochondrial respiratory chain. The mitoribosomes are attached to the mitochondrial inner membrane and translation products are cotranslationally integrated into the membrane.</text>
</comment>
<evidence type="ECO:0000256" key="2">
    <source>
        <dbReference type="ARBA" id="ARBA00023128"/>
    </source>
</evidence>
<gene>
    <name evidence="7" type="ORF">CONLIGDRAFT_576465</name>
</gene>
<evidence type="ECO:0000313" key="8">
    <source>
        <dbReference type="Proteomes" id="UP000182658"/>
    </source>
</evidence>
<keyword evidence="8" id="KW-1185">Reference proteome</keyword>
<comment type="subcellular location">
    <subcellularLocation>
        <location evidence="1">Mitochondrion</location>
    </subcellularLocation>
</comment>
<dbReference type="Gene3D" id="3.90.280.10">
    <property type="entry name" value="PEBP-like"/>
    <property type="match status" value="1"/>
</dbReference>
<evidence type="ECO:0000256" key="3">
    <source>
        <dbReference type="ARBA" id="ARBA00037226"/>
    </source>
</evidence>
<protein>
    <recommendedName>
        <fullName evidence="5">Large ribosomal subunit protein mL38</fullName>
    </recommendedName>
</protein>
<dbReference type="STRING" id="1408157.A0A1J7JPA0"/>
<comment type="similarity">
    <text evidence="4">Belongs to the phosphatidylethanolamine-binding protein family. Mitochondrion-specific ribosomal protein mL38 subfamily.</text>
</comment>
<sequence length="451" mass="51572">MSRCQQVGRPILRSLQQGVSSRPCSAALFSTTTSRKEDVVADTSASASEPPPPPPPSSKPIDEEWRQRRLDPNTTTLRWAEKKLIKAGTPPIGSRRRRVAIRTSADIPFEQLPYQAFQEARKILQDDRQEKLDKIVAATARLRFIEQTDPKTLQGGEAMKARRIDSARKYLDELKIQADINDPQVKRRFEDGLGDMSKPIYRHLADRRWREMERKIIVQRINQFFIVPDLLPKFEPTADVKLFFRGEKVAPGEIMDSRITEVPPSLRVQVFDKGERLLSVAVVDADVPNTENDSFDRRCHFLAANIPWDPTKSSLPLSRVAAAGGDVAVPWLPPFSQKGSPYHRLAIFVFEHKDRVDPEHLKKLYGARDGFAVQSFRNATHSSPVGFNMFRSVWDEGTAALMERHNIPGAEIEFKREKYESLKPHRKARGWEAKRQGPKYKFLEKYVKRLA</sequence>
<feature type="region of interest" description="Disordered" evidence="6">
    <location>
        <begin position="29"/>
        <end position="71"/>
    </location>
</feature>
<dbReference type="InterPro" id="IPR035810">
    <property type="entry name" value="PEBP_euk"/>
</dbReference>
<dbReference type="FunFam" id="3.90.280.10:FF:000004">
    <property type="entry name" value="Mitochondrial large ribosomal subunit YmL35"/>
    <property type="match status" value="1"/>
</dbReference>
<evidence type="ECO:0000256" key="5">
    <source>
        <dbReference type="ARBA" id="ARBA00039444"/>
    </source>
</evidence>
<dbReference type="Proteomes" id="UP000182658">
    <property type="component" value="Unassembled WGS sequence"/>
</dbReference>
<dbReference type="FunCoup" id="A0A1J7JPA0">
    <property type="interactions" value="194"/>
</dbReference>
<feature type="compositionally biased region" description="Basic and acidic residues" evidence="6">
    <location>
        <begin position="60"/>
        <end position="71"/>
    </location>
</feature>
<evidence type="ECO:0000256" key="6">
    <source>
        <dbReference type="SAM" id="MobiDB-lite"/>
    </source>
</evidence>
<evidence type="ECO:0000313" key="7">
    <source>
        <dbReference type="EMBL" id="OIW29570.1"/>
    </source>
</evidence>
<keyword evidence="2" id="KW-0496">Mitochondrion</keyword>
<dbReference type="PANTHER" id="PTHR11362">
    <property type="entry name" value="PHOSPHATIDYLETHANOLAMINE-BINDING PROTEIN"/>
    <property type="match status" value="1"/>
</dbReference>
<accession>A0A1J7JPA0</accession>
<proteinExistence type="inferred from homology"/>
<reference evidence="7 8" key="1">
    <citation type="submission" date="2016-10" db="EMBL/GenBank/DDBJ databases">
        <title>Draft genome sequence of Coniochaeta ligniaria NRRL30616, a lignocellulolytic fungus for bioabatement of inhibitors in plant biomass hydrolysates.</title>
        <authorList>
            <consortium name="DOE Joint Genome Institute"/>
            <person name="Jimenez D.J."/>
            <person name="Hector R.E."/>
            <person name="Riley R."/>
            <person name="Sun H."/>
            <person name="Grigoriev I.V."/>
            <person name="Van Elsas J.D."/>
            <person name="Nichols N.N."/>
        </authorList>
    </citation>
    <scope>NUCLEOTIDE SEQUENCE [LARGE SCALE GENOMIC DNA]</scope>
    <source>
        <strain evidence="7 8">NRRL 30616</strain>
    </source>
</reference>
<dbReference type="InterPro" id="IPR036610">
    <property type="entry name" value="PEBP-like_sf"/>
</dbReference>
<dbReference type="SUPFAM" id="SSF49777">
    <property type="entry name" value="PEBP-like"/>
    <property type="match status" value="1"/>
</dbReference>
<dbReference type="CDD" id="cd00866">
    <property type="entry name" value="PEBP_euk"/>
    <property type="match status" value="1"/>
</dbReference>
<organism evidence="7 8">
    <name type="scientific">Coniochaeta ligniaria NRRL 30616</name>
    <dbReference type="NCBI Taxonomy" id="1408157"/>
    <lineage>
        <taxon>Eukaryota</taxon>
        <taxon>Fungi</taxon>
        <taxon>Dikarya</taxon>
        <taxon>Ascomycota</taxon>
        <taxon>Pezizomycotina</taxon>
        <taxon>Sordariomycetes</taxon>
        <taxon>Sordariomycetidae</taxon>
        <taxon>Coniochaetales</taxon>
        <taxon>Coniochaetaceae</taxon>
        <taxon>Coniochaeta</taxon>
    </lineage>
</organism>
<dbReference type="AlphaFoldDB" id="A0A1J7JPA0"/>
<name>A0A1J7JPA0_9PEZI</name>
<dbReference type="EMBL" id="KV875097">
    <property type="protein sequence ID" value="OIW29570.1"/>
    <property type="molecule type" value="Genomic_DNA"/>
</dbReference>
<dbReference type="GO" id="GO:0005739">
    <property type="term" value="C:mitochondrion"/>
    <property type="evidence" value="ECO:0007669"/>
    <property type="project" value="UniProtKB-SubCell"/>
</dbReference>